<organism evidence="1 2">
    <name type="scientific">Streptomyces echinatus</name>
    <dbReference type="NCBI Taxonomy" id="67293"/>
    <lineage>
        <taxon>Bacteria</taxon>
        <taxon>Bacillati</taxon>
        <taxon>Actinomycetota</taxon>
        <taxon>Actinomycetes</taxon>
        <taxon>Kitasatosporales</taxon>
        <taxon>Streptomycetaceae</taxon>
        <taxon>Streptomyces</taxon>
    </lineage>
</organism>
<protein>
    <recommendedName>
        <fullName evidence="3">Immunity protein 7 of polymorphic toxin system</fullName>
    </recommendedName>
</protein>
<dbReference type="Pfam" id="PF15585">
    <property type="entry name" value="Imm7"/>
    <property type="match status" value="1"/>
</dbReference>
<keyword evidence="2" id="KW-1185">Reference proteome</keyword>
<accession>A0A7W9PW73</accession>
<reference evidence="1 2" key="1">
    <citation type="submission" date="2020-08" db="EMBL/GenBank/DDBJ databases">
        <title>Genomic Encyclopedia of Type Strains, Phase III (KMG-III): the genomes of soil and plant-associated and newly described type strains.</title>
        <authorList>
            <person name="Whitman W."/>
        </authorList>
    </citation>
    <scope>NUCLEOTIDE SEQUENCE [LARGE SCALE GENOMIC DNA]</scope>
    <source>
        <strain evidence="1 2">CECT 3313</strain>
    </source>
</reference>
<dbReference type="InterPro" id="IPR028965">
    <property type="entry name" value="Imm7"/>
</dbReference>
<gene>
    <name evidence="1" type="ORF">FHS34_004573</name>
</gene>
<dbReference type="EMBL" id="JACHJK010000008">
    <property type="protein sequence ID" value="MBB5929089.1"/>
    <property type="molecule type" value="Genomic_DNA"/>
</dbReference>
<proteinExistence type="predicted"/>
<dbReference type="RefSeq" id="WP_184968254.1">
    <property type="nucleotide sequence ID" value="NZ_JACHJK010000008.1"/>
</dbReference>
<evidence type="ECO:0000313" key="2">
    <source>
        <dbReference type="Proteomes" id="UP000585836"/>
    </source>
</evidence>
<evidence type="ECO:0008006" key="3">
    <source>
        <dbReference type="Google" id="ProtNLM"/>
    </source>
</evidence>
<dbReference type="Proteomes" id="UP000585836">
    <property type="component" value="Unassembled WGS sequence"/>
</dbReference>
<sequence>MYEFHGWFGISEDPYDDDPQSLRAGVEELRARIDAVQWSSSCKVVLDVFNGLDVVTATGHTNHIGYEAGQLDELVAYIARRFPGAWGLLYDRSDDGDIPNADNAFRVRVMRRGSVEERLDPFLSPCVPVIED</sequence>
<dbReference type="AlphaFoldDB" id="A0A7W9PW73"/>
<evidence type="ECO:0000313" key="1">
    <source>
        <dbReference type="EMBL" id="MBB5929089.1"/>
    </source>
</evidence>
<comment type="caution">
    <text evidence="1">The sequence shown here is derived from an EMBL/GenBank/DDBJ whole genome shotgun (WGS) entry which is preliminary data.</text>
</comment>
<name>A0A7W9PW73_9ACTN</name>